<keyword evidence="2" id="KW-0472">Membrane</keyword>
<feature type="region of interest" description="Disordered" evidence="1">
    <location>
        <begin position="848"/>
        <end position="888"/>
    </location>
</feature>
<name>A0ABR9IUE0_RHIVS</name>
<keyword evidence="2" id="KW-0812">Transmembrane</keyword>
<feature type="transmembrane region" description="Helical" evidence="2">
    <location>
        <begin position="524"/>
        <end position="543"/>
    </location>
</feature>
<feature type="transmembrane region" description="Helical" evidence="2">
    <location>
        <begin position="390"/>
        <end position="408"/>
    </location>
</feature>
<feature type="transmembrane region" description="Helical" evidence="2">
    <location>
        <begin position="428"/>
        <end position="450"/>
    </location>
</feature>
<evidence type="ECO:0000256" key="2">
    <source>
        <dbReference type="SAM" id="Phobius"/>
    </source>
</evidence>
<feature type="transmembrane region" description="Helical" evidence="2">
    <location>
        <begin position="138"/>
        <end position="157"/>
    </location>
</feature>
<feature type="compositionally biased region" description="Low complexity" evidence="1">
    <location>
        <begin position="851"/>
        <end position="860"/>
    </location>
</feature>
<dbReference type="Proteomes" id="UP000620262">
    <property type="component" value="Unassembled WGS sequence"/>
</dbReference>
<feature type="transmembrane region" description="Helical" evidence="2">
    <location>
        <begin position="89"/>
        <end position="111"/>
    </location>
</feature>
<accession>A0ABR9IUE0</accession>
<dbReference type="RefSeq" id="WP_246517252.1">
    <property type="nucleotide sequence ID" value="NZ_BAAAVL010000019.1"/>
</dbReference>
<evidence type="ECO:0000313" key="4">
    <source>
        <dbReference type="Proteomes" id="UP000620262"/>
    </source>
</evidence>
<evidence type="ECO:0000256" key="1">
    <source>
        <dbReference type="SAM" id="MobiDB-lite"/>
    </source>
</evidence>
<feature type="transmembrane region" description="Helical" evidence="2">
    <location>
        <begin position="606"/>
        <end position="624"/>
    </location>
</feature>
<feature type="transmembrane region" description="Helical" evidence="2">
    <location>
        <begin position="37"/>
        <end position="54"/>
    </location>
</feature>
<organism evidence="3 4">
    <name type="scientific">Rhizobium viscosum</name>
    <name type="common">Arthrobacter viscosus</name>
    <dbReference type="NCBI Taxonomy" id="1673"/>
    <lineage>
        <taxon>Bacteria</taxon>
        <taxon>Pseudomonadati</taxon>
        <taxon>Pseudomonadota</taxon>
        <taxon>Alphaproteobacteria</taxon>
        <taxon>Hyphomicrobiales</taxon>
        <taxon>Rhizobiaceae</taxon>
        <taxon>Rhizobium/Agrobacterium group</taxon>
        <taxon>Rhizobium</taxon>
    </lineage>
</organism>
<protein>
    <submittedName>
        <fullName evidence="3">Uncharacterized protein</fullName>
    </submittedName>
</protein>
<feature type="transmembrane region" description="Helical" evidence="2">
    <location>
        <begin position="480"/>
        <end position="504"/>
    </location>
</feature>
<comment type="caution">
    <text evidence="3">The sequence shown here is derived from an EMBL/GenBank/DDBJ whole genome shotgun (WGS) entry which is preliminary data.</text>
</comment>
<dbReference type="EMBL" id="JADBEC010000001">
    <property type="protein sequence ID" value="MBE1506725.1"/>
    <property type="molecule type" value="Genomic_DNA"/>
</dbReference>
<keyword evidence="2" id="KW-1133">Transmembrane helix</keyword>
<gene>
    <name evidence="3" type="ORF">H4W29_003906</name>
</gene>
<feature type="transmembrane region" description="Helical" evidence="2">
    <location>
        <begin position="555"/>
        <end position="577"/>
    </location>
</feature>
<reference evidence="3 4" key="1">
    <citation type="submission" date="2020-10" db="EMBL/GenBank/DDBJ databases">
        <title>Sequencing the genomes of 1000 actinobacteria strains.</title>
        <authorList>
            <person name="Klenk H.-P."/>
        </authorList>
    </citation>
    <scope>NUCLEOTIDE SEQUENCE [LARGE SCALE GENOMIC DNA]</scope>
    <source>
        <strain evidence="3 4">DSM 7307</strain>
    </source>
</reference>
<proteinExistence type="predicted"/>
<feature type="transmembrane region" description="Helical" evidence="2">
    <location>
        <begin position="636"/>
        <end position="656"/>
    </location>
</feature>
<evidence type="ECO:0000313" key="3">
    <source>
        <dbReference type="EMBL" id="MBE1506725.1"/>
    </source>
</evidence>
<keyword evidence="4" id="KW-1185">Reference proteome</keyword>
<sequence>MDDPWPADIPWSLWNYQGLTLSDMPQLPMMGVRFEPAFLYAFAFGCFFVAFFSWPRFKARGRNINATSEALRDFDPTDLGGQNSLHRAYFIYAGAMLIIYVSLTFFGKLIFQATQMIPVAGISVDIAELKFDSPQWPLTLAFAFAGLADLLPPVRIAEEWLRNRAYRAAGIPVRIEQTTRSLIATLEEPPARNGERREHLRNRGRGSLAEMLESFRKTWRDQIDGNPRVRRLLGKRTSRTRELLSLLSQLELLIVWAKTTRGSWPGAEVSARVRETETKFVDKADALLNSFQSRLQETADSKASDPANAANPDLDASEARFDDHISDVMKQAASFRFELVTLLAIFLERDPDFRRPARAPKPGLAHPIDALADLLLETDRPDAVGSGPEAGLLLSLIPVFILFAASAWQGAQELVSQYVETTNLAGVLLTALLETLKIASLTWLPLLAAFSLRQYRWDTKDWVGAQQDWAYRDSSRLSQIMGCLALALAASVIGLTGVAMLRAFSIAQNANFFNALLFGGSAPFMLYYPTLAVTLLPMVPICLAAADARAHGRPVLGHAILCAASVLVLSIAHSWFWDPGWPGECFRAETIATAACSRRSDTLSRLILTVLAFLASWNLGRPGFSRTRRWINRKQAELACAVIMAATFALSTPVFARDVRVGFRDNIEPFSYLVDDSNGKAHHIGYLADLCHEIFSVGEYTIEEVSVTTAERFKLVNGETVGGKKPVEVLCDTVTMRFAGASFSANGDSGGDADGRSKRDRNSIYSPIVFASGVSYLVRYSRDATAYSGDVAIGYVSATTAADVAFKSCQVDFFRALAPNQRKAIYERCRFLDAAAAARSRIEMLLPDNPGPGASAPASPEKAMPSDISASPEKAMPSDISVSPENAPPIDIRPSLEKALRSAQILADLPIQPDTTSFRPLPSQEMARNLITTVKEFCPPAPKTAGGEAEPPIVLCDAALKADPVKLVSAVTDPLCPSANPPEKKPLSEADKKKRSWREYHFCPMRDYGDLIQWFCSPNPGLRPIFMGDRELILGKLDSWNARNAPCAVEQLIGAEYLTYEPYALLVNRSDPELVQFVQTRVYQIFSHRATATARFASYFPKRSMSPALAYLYLLNAVDPEQGYLVPCGPPDKAHSEAAGLPSAAPGAAAGITSCADKAAEQKPP</sequence>